<protein>
    <submittedName>
        <fullName evidence="2">EAL domain-containing protein</fullName>
    </submittedName>
</protein>
<dbReference type="PANTHER" id="PTHR33121:SF70">
    <property type="entry name" value="SIGNALING PROTEIN YKOW"/>
    <property type="match status" value="1"/>
</dbReference>
<name>A0ABW3P6Q5_9PROT</name>
<organism evidence="2 3">
    <name type="scientific">Methylophilus flavus</name>
    <dbReference type="NCBI Taxonomy" id="640084"/>
    <lineage>
        <taxon>Bacteria</taxon>
        <taxon>Pseudomonadati</taxon>
        <taxon>Pseudomonadota</taxon>
        <taxon>Betaproteobacteria</taxon>
        <taxon>Nitrosomonadales</taxon>
        <taxon>Methylophilaceae</taxon>
        <taxon>Methylophilus</taxon>
    </lineage>
</organism>
<feature type="domain" description="EAL" evidence="1">
    <location>
        <begin position="1"/>
        <end position="160"/>
    </location>
</feature>
<keyword evidence="3" id="KW-1185">Reference proteome</keyword>
<dbReference type="CDD" id="cd01948">
    <property type="entry name" value="EAL"/>
    <property type="match status" value="1"/>
</dbReference>
<comment type="caution">
    <text evidence="2">The sequence shown here is derived from an EMBL/GenBank/DDBJ whole genome shotgun (WGS) entry which is preliminary data.</text>
</comment>
<dbReference type="InterPro" id="IPR035919">
    <property type="entry name" value="EAL_sf"/>
</dbReference>
<dbReference type="Pfam" id="PF00563">
    <property type="entry name" value="EAL"/>
    <property type="match status" value="1"/>
</dbReference>
<gene>
    <name evidence="2" type="ORF">ACFQ2T_04530</name>
</gene>
<dbReference type="Proteomes" id="UP001597206">
    <property type="component" value="Unassembled WGS sequence"/>
</dbReference>
<sequence>MVIDCCAHDVVSKATRKIIALITIDLRSISFQVLAYSKEVKDDSVIEKMRELKALGLGSSLDEFGTGYSSLKYLSILPVDYIKIDQSFVRDMIPNKSKNSIIIAVIAIARSLGIRVISEGVETIHQFEYLTQEGSSLFQGFYFSEPVQVRSFEEAWCVLTE</sequence>
<dbReference type="SUPFAM" id="SSF141868">
    <property type="entry name" value="EAL domain-like"/>
    <property type="match status" value="1"/>
</dbReference>
<dbReference type="InterPro" id="IPR050706">
    <property type="entry name" value="Cyclic-di-GMP_PDE-like"/>
</dbReference>
<reference evidence="3" key="1">
    <citation type="journal article" date="2019" name="Int. J. Syst. Evol. Microbiol.">
        <title>The Global Catalogue of Microorganisms (GCM) 10K type strain sequencing project: providing services to taxonomists for standard genome sequencing and annotation.</title>
        <authorList>
            <consortium name="The Broad Institute Genomics Platform"/>
            <consortium name="The Broad Institute Genome Sequencing Center for Infectious Disease"/>
            <person name="Wu L."/>
            <person name="Ma J."/>
        </authorList>
    </citation>
    <scope>NUCLEOTIDE SEQUENCE [LARGE SCALE GENOMIC DNA]</scope>
    <source>
        <strain evidence="3">CCUG 58411</strain>
    </source>
</reference>
<dbReference type="PANTHER" id="PTHR33121">
    <property type="entry name" value="CYCLIC DI-GMP PHOSPHODIESTERASE PDEF"/>
    <property type="match status" value="1"/>
</dbReference>
<dbReference type="SMART" id="SM00052">
    <property type="entry name" value="EAL"/>
    <property type="match status" value="1"/>
</dbReference>
<proteinExistence type="predicted"/>
<evidence type="ECO:0000259" key="1">
    <source>
        <dbReference type="PROSITE" id="PS50883"/>
    </source>
</evidence>
<evidence type="ECO:0000313" key="2">
    <source>
        <dbReference type="EMBL" id="MFD1121759.1"/>
    </source>
</evidence>
<evidence type="ECO:0000313" key="3">
    <source>
        <dbReference type="Proteomes" id="UP001597206"/>
    </source>
</evidence>
<dbReference type="EMBL" id="JBHTLN010000001">
    <property type="protein sequence ID" value="MFD1121759.1"/>
    <property type="molecule type" value="Genomic_DNA"/>
</dbReference>
<accession>A0ABW3P6Q5</accession>
<dbReference type="Gene3D" id="3.20.20.450">
    <property type="entry name" value="EAL domain"/>
    <property type="match status" value="1"/>
</dbReference>
<dbReference type="PROSITE" id="PS50883">
    <property type="entry name" value="EAL"/>
    <property type="match status" value="1"/>
</dbReference>
<dbReference type="InterPro" id="IPR001633">
    <property type="entry name" value="EAL_dom"/>
</dbReference>
<dbReference type="RefSeq" id="WP_379031102.1">
    <property type="nucleotide sequence ID" value="NZ_JBHTLN010000001.1"/>
</dbReference>